<evidence type="ECO:0000313" key="2">
    <source>
        <dbReference type="EMBL" id="MDQ0471152.1"/>
    </source>
</evidence>
<dbReference type="Proteomes" id="UP001242480">
    <property type="component" value="Unassembled WGS sequence"/>
</dbReference>
<dbReference type="EMBL" id="JAUSVX010000008">
    <property type="protein sequence ID" value="MDQ0471152.1"/>
    <property type="molecule type" value="Genomic_DNA"/>
</dbReference>
<evidence type="ECO:0000313" key="3">
    <source>
        <dbReference type="Proteomes" id="UP001242480"/>
    </source>
</evidence>
<name>A0ABU0JDG0_9HYPH</name>
<dbReference type="RefSeq" id="WP_307275830.1">
    <property type="nucleotide sequence ID" value="NZ_JAUSVX010000008.1"/>
</dbReference>
<gene>
    <name evidence="2" type="ORF">QO011_004175</name>
</gene>
<feature type="transmembrane region" description="Helical" evidence="1">
    <location>
        <begin position="43"/>
        <end position="62"/>
    </location>
</feature>
<accession>A0ABU0JDG0</accession>
<reference evidence="2 3" key="1">
    <citation type="submission" date="2023-07" db="EMBL/GenBank/DDBJ databases">
        <title>Genomic Encyclopedia of Type Strains, Phase IV (KMG-IV): sequencing the most valuable type-strain genomes for metagenomic binning, comparative biology and taxonomic classification.</title>
        <authorList>
            <person name="Goeker M."/>
        </authorList>
    </citation>
    <scope>NUCLEOTIDE SEQUENCE [LARGE SCALE GENOMIC DNA]</scope>
    <source>
        <strain evidence="2 3">DSM 19619</strain>
    </source>
</reference>
<sequence>MAMTRGRLLVLLPVVVLWLAFVWAVAAAYIAWIATGNTTLMGVVTAIGLAVVVPLMIIRMMLGMGRRIMRLFRTKS</sequence>
<keyword evidence="3" id="KW-1185">Reference proteome</keyword>
<keyword evidence="1" id="KW-0812">Transmembrane</keyword>
<keyword evidence="1" id="KW-0472">Membrane</keyword>
<protein>
    <submittedName>
        <fullName evidence="2">Uncharacterized protein</fullName>
    </submittedName>
</protein>
<organism evidence="2 3">
    <name type="scientific">Labrys wisconsinensis</name>
    <dbReference type="NCBI Taxonomy" id="425677"/>
    <lineage>
        <taxon>Bacteria</taxon>
        <taxon>Pseudomonadati</taxon>
        <taxon>Pseudomonadota</taxon>
        <taxon>Alphaproteobacteria</taxon>
        <taxon>Hyphomicrobiales</taxon>
        <taxon>Xanthobacteraceae</taxon>
        <taxon>Labrys</taxon>
    </lineage>
</organism>
<proteinExistence type="predicted"/>
<keyword evidence="1" id="KW-1133">Transmembrane helix</keyword>
<evidence type="ECO:0000256" key="1">
    <source>
        <dbReference type="SAM" id="Phobius"/>
    </source>
</evidence>
<comment type="caution">
    <text evidence="2">The sequence shown here is derived from an EMBL/GenBank/DDBJ whole genome shotgun (WGS) entry which is preliminary data.</text>
</comment>